<dbReference type="AlphaFoldDB" id="A0A9D4ZD02"/>
<accession>A0A9D4ZD02</accession>
<keyword evidence="4" id="KW-1185">Reference proteome</keyword>
<dbReference type="Proteomes" id="UP000886520">
    <property type="component" value="Chromosome 13"/>
</dbReference>
<protein>
    <submittedName>
        <fullName evidence="3">Uncharacterized protein</fullName>
    </submittedName>
</protein>
<name>A0A9D4ZD02_ADICA</name>
<gene>
    <name evidence="3" type="ORF">GOP47_0013254</name>
</gene>
<sequence>MKITCYVCLSSLLQLPQVLAGDCWRLSCELSWGFMDFLVLLRVMLIRFAVHLAVFLSDYIGAYKCP</sequence>
<feature type="signal peptide" evidence="2">
    <location>
        <begin position="1"/>
        <end position="20"/>
    </location>
</feature>
<evidence type="ECO:0000313" key="3">
    <source>
        <dbReference type="EMBL" id="KAI5071003.1"/>
    </source>
</evidence>
<organism evidence="3 4">
    <name type="scientific">Adiantum capillus-veneris</name>
    <name type="common">Maidenhair fern</name>
    <dbReference type="NCBI Taxonomy" id="13818"/>
    <lineage>
        <taxon>Eukaryota</taxon>
        <taxon>Viridiplantae</taxon>
        <taxon>Streptophyta</taxon>
        <taxon>Embryophyta</taxon>
        <taxon>Tracheophyta</taxon>
        <taxon>Polypodiopsida</taxon>
        <taxon>Polypodiidae</taxon>
        <taxon>Polypodiales</taxon>
        <taxon>Pteridineae</taxon>
        <taxon>Pteridaceae</taxon>
        <taxon>Vittarioideae</taxon>
        <taxon>Adiantum</taxon>
    </lineage>
</organism>
<evidence type="ECO:0000256" key="2">
    <source>
        <dbReference type="SAM" id="SignalP"/>
    </source>
</evidence>
<evidence type="ECO:0000313" key="4">
    <source>
        <dbReference type="Proteomes" id="UP000886520"/>
    </source>
</evidence>
<reference evidence="3" key="1">
    <citation type="submission" date="2021-01" db="EMBL/GenBank/DDBJ databases">
        <title>Adiantum capillus-veneris genome.</title>
        <authorList>
            <person name="Fang Y."/>
            <person name="Liao Q."/>
        </authorList>
    </citation>
    <scope>NUCLEOTIDE SEQUENCE</scope>
    <source>
        <strain evidence="3">H3</strain>
        <tissue evidence="3">Leaf</tissue>
    </source>
</reference>
<comment type="caution">
    <text evidence="3">The sequence shown here is derived from an EMBL/GenBank/DDBJ whole genome shotgun (WGS) entry which is preliminary data.</text>
</comment>
<keyword evidence="1" id="KW-1133">Transmembrane helix</keyword>
<keyword evidence="1" id="KW-0472">Membrane</keyword>
<feature type="chain" id="PRO_5038582589" evidence="2">
    <location>
        <begin position="21"/>
        <end position="66"/>
    </location>
</feature>
<dbReference type="EMBL" id="JABFUD020000013">
    <property type="protein sequence ID" value="KAI5071003.1"/>
    <property type="molecule type" value="Genomic_DNA"/>
</dbReference>
<keyword evidence="2" id="KW-0732">Signal</keyword>
<feature type="transmembrane region" description="Helical" evidence="1">
    <location>
        <begin position="30"/>
        <end position="56"/>
    </location>
</feature>
<evidence type="ECO:0000256" key="1">
    <source>
        <dbReference type="SAM" id="Phobius"/>
    </source>
</evidence>
<proteinExistence type="predicted"/>
<keyword evidence="1" id="KW-0812">Transmembrane</keyword>